<dbReference type="Proteomes" id="UP001056429">
    <property type="component" value="Unassembled WGS sequence"/>
</dbReference>
<dbReference type="AlphaFoldDB" id="A0A9J6NWQ1"/>
<organism evidence="1 2">
    <name type="scientific">Oceanirhabdus seepicola</name>
    <dbReference type="NCBI Taxonomy" id="2828781"/>
    <lineage>
        <taxon>Bacteria</taxon>
        <taxon>Bacillati</taxon>
        <taxon>Bacillota</taxon>
        <taxon>Clostridia</taxon>
        <taxon>Eubacteriales</taxon>
        <taxon>Clostridiaceae</taxon>
        <taxon>Oceanirhabdus</taxon>
    </lineage>
</organism>
<reference evidence="1" key="2">
    <citation type="submission" date="2021-04" db="EMBL/GenBank/DDBJ databases">
        <authorList>
            <person name="Dong X."/>
        </authorList>
    </citation>
    <scope>NUCLEOTIDE SEQUENCE</scope>
    <source>
        <strain evidence="1">ZWT</strain>
    </source>
</reference>
<dbReference type="GO" id="GO:0043937">
    <property type="term" value="P:regulation of sporulation"/>
    <property type="evidence" value="ECO:0007669"/>
    <property type="project" value="InterPro"/>
</dbReference>
<protein>
    <submittedName>
        <fullName evidence="1">Aspartyl-phosphate phosphatase Spo0E family protein</fullName>
    </submittedName>
</protein>
<dbReference type="GO" id="GO:0046983">
    <property type="term" value="F:protein dimerization activity"/>
    <property type="evidence" value="ECO:0007669"/>
    <property type="project" value="InterPro"/>
</dbReference>
<dbReference type="InterPro" id="IPR037208">
    <property type="entry name" value="Spo0E-like_sf"/>
</dbReference>
<sequence length="63" mass="7215">MNKNRNCKTIKSEIELYKEKLNSAVKNEGISLVDKEVIELSQHLDELIVEYTKKCMKKTSGGD</sequence>
<reference evidence="1" key="1">
    <citation type="journal article" date="2021" name="mSystems">
        <title>Bacteria and Archaea Synergistically Convert Glycine Betaine to Biogenic Methane in the Formosa Cold Seep of the South China Sea.</title>
        <authorList>
            <person name="Li L."/>
            <person name="Zhang W."/>
            <person name="Zhang S."/>
            <person name="Song L."/>
            <person name="Sun Q."/>
            <person name="Zhang H."/>
            <person name="Xiang H."/>
            <person name="Dong X."/>
        </authorList>
    </citation>
    <scope>NUCLEOTIDE SEQUENCE</scope>
    <source>
        <strain evidence="1">ZWT</strain>
    </source>
</reference>
<accession>A0A9J6NWQ1</accession>
<dbReference type="Gene3D" id="4.10.280.10">
    <property type="entry name" value="Helix-loop-helix DNA-binding domain"/>
    <property type="match status" value="1"/>
</dbReference>
<dbReference type="InterPro" id="IPR036638">
    <property type="entry name" value="HLH_DNA-bd_sf"/>
</dbReference>
<proteinExistence type="predicted"/>
<keyword evidence="2" id="KW-1185">Reference proteome</keyword>
<dbReference type="SUPFAM" id="SSF140500">
    <property type="entry name" value="BAS1536-like"/>
    <property type="match status" value="1"/>
</dbReference>
<name>A0A9J6NWQ1_9CLOT</name>
<dbReference type="InterPro" id="IPR018540">
    <property type="entry name" value="Spo0E-like"/>
</dbReference>
<gene>
    <name evidence="1" type="ORF">KDK92_01675</name>
</gene>
<evidence type="ECO:0000313" key="1">
    <source>
        <dbReference type="EMBL" id="MCM1988430.1"/>
    </source>
</evidence>
<dbReference type="Pfam" id="PF09388">
    <property type="entry name" value="SpoOE-like"/>
    <property type="match status" value="1"/>
</dbReference>
<evidence type="ECO:0000313" key="2">
    <source>
        <dbReference type="Proteomes" id="UP001056429"/>
    </source>
</evidence>
<comment type="caution">
    <text evidence="1">The sequence shown here is derived from an EMBL/GenBank/DDBJ whole genome shotgun (WGS) entry which is preliminary data.</text>
</comment>
<dbReference type="EMBL" id="JAGSOJ010000001">
    <property type="protein sequence ID" value="MCM1988430.1"/>
    <property type="molecule type" value="Genomic_DNA"/>
</dbReference>